<dbReference type="OrthoDB" id="9775135at2"/>
<evidence type="ECO:0000256" key="4">
    <source>
        <dbReference type="ARBA" id="ARBA00022840"/>
    </source>
</evidence>
<dbReference type="EMBL" id="QVLX01000005">
    <property type="protein sequence ID" value="RGE86456.1"/>
    <property type="molecule type" value="Genomic_DNA"/>
</dbReference>
<evidence type="ECO:0000313" key="7">
    <source>
        <dbReference type="Proteomes" id="UP000261080"/>
    </source>
</evidence>
<accession>A0A3E3K194</accession>
<name>A0A3E3K194_9FIRM</name>
<dbReference type="CDD" id="cd03264">
    <property type="entry name" value="ABC_drug_resistance_like"/>
    <property type="match status" value="1"/>
</dbReference>
<dbReference type="AlphaFoldDB" id="A0A3E3K194"/>
<dbReference type="PANTHER" id="PTHR43335:SF2">
    <property type="entry name" value="ABC TRANSPORTER, ATP-BINDING PROTEIN"/>
    <property type="match status" value="1"/>
</dbReference>
<feature type="domain" description="ABC transporter" evidence="5">
    <location>
        <begin position="8"/>
        <end position="235"/>
    </location>
</feature>
<gene>
    <name evidence="6" type="ORF">DW016_10375</name>
</gene>
<comment type="caution">
    <text evidence="6">The sequence shown here is derived from an EMBL/GenBank/DDBJ whole genome shotgun (WGS) entry which is preliminary data.</text>
</comment>
<keyword evidence="2" id="KW-0813">Transport</keyword>
<keyword evidence="4 6" id="KW-0067">ATP-binding</keyword>
<keyword evidence="7" id="KW-1185">Reference proteome</keyword>
<evidence type="ECO:0000256" key="1">
    <source>
        <dbReference type="ARBA" id="ARBA00005417"/>
    </source>
</evidence>
<dbReference type="InterPro" id="IPR003439">
    <property type="entry name" value="ABC_transporter-like_ATP-bd"/>
</dbReference>
<dbReference type="Gene3D" id="3.40.50.300">
    <property type="entry name" value="P-loop containing nucleotide triphosphate hydrolases"/>
    <property type="match status" value="1"/>
</dbReference>
<evidence type="ECO:0000313" key="6">
    <source>
        <dbReference type="EMBL" id="RGE86456.1"/>
    </source>
</evidence>
<dbReference type="Proteomes" id="UP000261080">
    <property type="component" value="Unassembled WGS sequence"/>
</dbReference>
<dbReference type="InterPro" id="IPR017871">
    <property type="entry name" value="ABC_transporter-like_CS"/>
</dbReference>
<dbReference type="InterPro" id="IPR003593">
    <property type="entry name" value="AAA+_ATPase"/>
</dbReference>
<keyword evidence="3" id="KW-0547">Nucleotide-binding</keyword>
<dbReference type="PROSITE" id="PS50893">
    <property type="entry name" value="ABC_TRANSPORTER_2"/>
    <property type="match status" value="1"/>
</dbReference>
<sequence>MRKNQMEIRIKDLDKYYGRKHALKHLTLTIPSGMFGLLGRNGAGKTTLMKVLATLLKKQSGEVTICGIPVEEAAKVRRITGYLPQDFSMYPNMGVYEAMDYLGALSGLSRQTRKERIPVLLKKVNLQDEYRTKVRALSGGMKRRLGIAQAILHEPKVLIVDEPTAGLDPEERVRFRNLLCEIAEERIVILSTHIVGDIEATCEQIAIMDEGELYYSGTVTELLEMTKGKVYTAQISRKDLSRMKENYTLTSMLTQGNNVTVRFLAEQPPKIRATACEPQVEDAYLYLMQEKEGFSHDLDVV</sequence>
<dbReference type="InterPro" id="IPR027417">
    <property type="entry name" value="P-loop_NTPase"/>
</dbReference>
<comment type="similarity">
    <text evidence="1">Belongs to the ABC transporter superfamily.</text>
</comment>
<dbReference type="Pfam" id="PF00005">
    <property type="entry name" value="ABC_tran"/>
    <property type="match status" value="1"/>
</dbReference>
<evidence type="ECO:0000259" key="5">
    <source>
        <dbReference type="PROSITE" id="PS50893"/>
    </source>
</evidence>
<organism evidence="6 7">
    <name type="scientific">Sellimonas intestinalis</name>
    <dbReference type="NCBI Taxonomy" id="1653434"/>
    <lineage>
        <taxon>Bacteria</taxon>
        <taxon>Bacillati</taxon>
        <taxon>Bacillota</taxon>
        <taxon>Clostridia</taxon>
        <taxon>Lachnospirales</taxon>
        <taxon>Lachnospiraceae</taxon>
        <taxon>Sellimonas</taxon>
    </lineage>
</organism>
<evidence type="ECO:0000256" key="2">
    <source>
        <dbReference type="ARBA" id="ARBA00022448"/>
    </source>
</evidence>
<proteinExistence type="inferred from homology"/>
<evidence type="ECO:0000256" key="3">
    <source>
        <dbReference type="ARBA" id="ARBA00022741"/>
    </source>
</evidence>
<dbReference type="PROSITE" id="PS00211">
    <property type="entry name" value="ABC_TRANSPORTER_1"/>
    <property type="match status" value="1"/>
</dbReference>
<dbReference type="PANTHER" id="PTHR43335">
    <property type="entry name" value="ABC TRANSPORTER, ATP-BINDING PROTEIN"/>
    <property type="match status" value="1"/>
</dbReference>
<reference evidence="6 7" key="1">
    <citation type="submission" date="2018-08" db="EMBL/GenBank/DDBJ databases">
        <title>A genome reference for cultivated species of the human gut microbiota.</title>
        <authorList>
            <person name="Zou Y."/>
            <person name="Xue W."/>
            <person name="Luo G."/>
        </authorList>
    </citation>
    <scope>NUCLEOTIDE SEQUENCE [LARGE SCALE GENOMIC DNA]</scope>
    <source>
        <strain evidence="6 7">AF37-2AT</strain>
    </source>
</reference>
<dbReference type="GO" id="GO:0005524">
    <property type="term" value="F:ATP binding"/>
    <property type="evidence" value="ECO:0007669"/>
    <property type="project" value="UniProtKB-KW"/>
</dbReference>
<dbReference type="SMART" id="SM00382">
    <property type="entry name" value="AAA"/>
    <property type="match status" value="1"/>
</dbReference>
<protein>
    <submittedName>
        <fullName evidence="6">ABC transporter ATP-binding protein</fullName>
    </submittedName>
</protein>
<dbReference type="SUPFAM" id="SSF52540">
    <property type="entry name" value="P-loop containing nucleoside triphosphate hydrolases"/>
    <property type="match status" value="1"/>
</dbReference>
<dbReference type="GO" id="GO:0016887">
    <property type="term" value="F:ATP hydrolysis activity"/>
    <property type="evidence" value="ECO:0007669"/>
    <property type="project" value="InterPro"/>
</dbReference>